<reference evidence="2" key="1">
    <citation type="submission" date="2018-11" db="EMBL/GenBank/DDBJ databases">
        <title>Genome sequencing of a novel mesophilic and cellulolytic organism within the genus Hungateiclostridium.</title>
        <authorList>
            <person name="Rettenmaier R."/>
            <person name="Liebl W."/>
            <person name="Zverlov V."/>
        </authorList>
    </citation>
    <scope>NUCLEOTIDE SEQUENCE [LARGE SCALE GENOMIC DNA]</scope>
    <source>
        <strain evidence="2">N2K1</strain>
    </source>
</reference>
<proteinExistence type="predicted"/>
<dbReference type="InterPro" id="IPR008928">
    <property type="entry name" value="6-hairpin_glycosidase_sf"/>
</dbReference>
<name>A0A4Q0I0V9_9FIRM</name>
<dbReference type="Proteomes" id="UP000289166">
    <property type="component" value="Unassembled WGS sequence"/>
</dbReference>
<dbReference type="GO" id="GO:0005975">
    <property type="term" value="P:carbohydrate metabolic process"/>
    <property type="evidence" value="ECO:0007669"/>
    <property type="project" value="InterPro"/>
</dbReference>
<protein>
    <submittedName>
        <fullName evidence="1">Glycosyltransferase</fullName>
    </submittedName>
</protein>
<organism evidence="1 2">
    <name type="scientific">Acetivibrio mesophilus</name>
    <dbReference type="NCBI Taxonomy" id="2487273"/>
    <lineage>
        <taxon>Bacteria</taxon>
        <taxon>Bacillati</taxon>
        <taxon>Bacillota</taxon>
        <taxon>Clostridia</taxon>
        <taxon>Eubacteriales</taxon>
        <taxon>Oscillospiraceae</taxon>
        <taxon>Acetivibrio</taxon>
    </lineage>
</organism>
<accession>A0A4Q0I0V9</accession>
<comment type="caution">
    <text evidence="1">The sequence shown here is derived from an EMBL/GenBank/DDBJ whole genome shotgun (WGS) entry which is preliminary data.</text>
</comment>
<dbReference type="AlphaFoldDB" id="A0A4Q0I0V9"/>
<sequence>MIKGLTYCENIKDDHIFRMTDDTGMLQHSKYSLPDPNHGYTTDDNARALIMALMLYKRYGKKKYLDLVYRYSSFILNAQNEKGKFKNFMGYDRRWLEDEGSDDCFGRCLWAIGFAHSHDLTPKGVKHGLVEIFSKAMPHVDKLNYLRGKAYSAIGLAFFDDEASKDLIFNIAQSLCCQYNEYKDGEWKWFENNVAYCNTVLPWSLLAAYRVTGEKRFLETAEESLDFLGKITFKDGYFKPVGCNGWFYKGQRKAEFDEQPVEACEAVLTYIEAFELTGKSKYFEKAKICNAWYDGMNSKGIPLVDDDTGGCYDGLTEQGVNRNMGAESLISYIISQLKMDKRT</sequence>
<dbReference type="RefSeq" id="WP_128706420.1">
    <property type="nucleotide sequence ID" value="NZ_RLII01000032.1"/>
</dbReference>
<evidence type="ECO:0000313" key="1">
    <source>
        <dbReference type="EMBL" id="RXE57860.1"/>
    </source>
</evidence>
<dbReference type="Gene3D" id="1.50.10.20">
    <property type="match status" value="1"/>
</dbReference>
<dbReference type="EMBL" id="RLII01000032">
    <property type="protein sequence ID" value="RXE57860.1"/>
    <property type="molecule type" value="Genomic_DNA"/>
</dbReference>
<gene>
    <name evidence="1" type="ORF">EFD62_15425</name>
</gene>
<dbReference type="SUPFAM" id="SSF48208">
    <property type="entry name" value="Six-hairpin glycosidases"/>
    <property type="match status" value="1"/>
</dbReference>
<keyword evidence="2" id="KW-1185">Reference proteome</keyword>
<keyword evidence="1" id="KW-0808">Transferase</keyword>
<dbReference type="GO" id="GO:0016740">
    <property type="term" value="F:transferase activity"/>
    <property type="evidence" value="ECO:0007669"/>
    <property type="project" value="UniProtKB-KW"/>
</dbReference>
<evidence type="ECO:0000313" key="2">
    <source>
        <dbReference type="Proteomes" id="UP000289166"/>
    </source>
</evidence>
<dbReference type="OrthoDB" id="9795873at2"/>